<feature type="domain" description="F5/8 type C" evidence="2">
    <location>
        <begin position="168"/>
        <end position="321"/>
    </location>
</feature>
<dbReference type="SUPFAM" id="SSF49785">
    <property type="entry name" value="Galactose-binding domain-like"/>
    <property type="match status" value="2"/>
</dbReference>
<dbReference type="InterPro" id="IPR000421">
    <property type="entry name" value="FA58C"/>
</dbReference>
<dbReference type="EMBL" id="JARXVH010000001">
    <property type="protein sequence ID" value="MDH6213468.1"/>
    <property type="molecule type" value="Genomic_DNA"/>
</dbReference>
<proteinExistence type="predicted"/>
<evidence type="ECO:0000256" key="1">
    <source>
        <dbReference type="SAM" id="MobiDB-lite"/>
    </source>
</evidence>
<dbReference type="SMART" id="SM00231">
    <property type="entry name" value="FA58C"/>
    <property type="match status" value="1"/>
</dbReference>
<sequence length="321" mass="32490">MRVRSTGRCRTGRAAVQSAVGQGAGGGERGGGCDDVVQTWGTATTQVTLPAGRQILTLDQDSGGWNINHLGFTAGSGSPQATLTASPGSLTFADQAVNTTSAARTVTVASSGTATASLAGVTAGGDFAQTNTCGTTLAVGANCTVSVTFGPTAAGTRTGALTLTGNQSNSPTTVGLSGTGTDSAGTNLAAGKPTSESSHTDVYPSSNVTDGNQNSYWESANNRFSQWVQVDLGSARSTSRVVLQLPAGWGARTQTLTLGGSTDGTTFTTLKSSATYTFDPSARNTVTLTFPASAQRYYRVTIAANTGWPAGQVSEFQIWSA</sequence>
<dbReference type="InterPro" id="IPR013783">
    <property type="entry name" value="Ig-like_fold"/>
</dbReference>
<organism evidence="3 4">
    <name type="scientific">Streptomyces pseudovenezuelae</name>
    <dbReference type="NCBI Taxonomy" id="67350"/>
    <lineage>
        <taxon>Bacteria</taxon>
        <taxon>Bacillati</taxon>
        <taxon>Actinomycetota</taxon>
        <taxon>Actinomycetes</taxon>
        <taxon>Kitasatosporales</taxon>
        <taxon>Streptomycetaceae</taxon>
        <taxon>Streptomyces</taxon>
        <taxon>Streptomyces aurantiacus group</taxon>
    </lineage>
</organism>
<comment type="caution">
    <text evidence="3">The sequence shown here is derived from an EMBL/GenBank/DDBJ whole genome shotgun (WGS) entry which is preliminary data.</text>
</comment>
<gene>
    <name evidence="3" type="ORF">M2283_000747</name>
</gene>
<dbReference type="Pfam" id="PF22633">
    <property type="entry name" value="F5_F8_type_C_2"/>
    <property type="match status" value="1"/>
</dbReference>
<dbReference type="RefSeq" id="WP_280874482.1">
    <property type="nucleotide sequence ID" value="NZ_JARXVH010000001.1"/>
</dbReference>
<reference evidence="3 4" key="1">
    <citation type="submission" date="2023-04" db="EMBL/GenBank/DDBJ databases">
        <title>Forest soil microbial communities from Buena Vista Peninsula, Colon Province, Panama.</title>
        <authorList>
            <person name="Bouskill N."/>
        </authorList>
    </citation>
    <scope>NUCLEOTIDE SEQUENCE [LARGE SCALE GENOMIC DNA]</scope>
    <source>
        <strain evidence="3 4">GGS1</strain>
    </source>
</reference>
<dbReference type="Gene3D" id="2.60.40.10">
    <property type="entry name" value="Immunoglobulins"/>
    <property type="match status" value="1"/>
</dbReference>
<dbReference type="NCBIfam" id="NF012200">
    <property type="entry name" value="choice_anch_D"/>
    <property type="match status" value="1"/>
</dbReference>
<dbReference type="Gene3D" id="2.60.120.260">
    <property type="entry name" value="Galactose-binding domain-like"/>
    <property type="match status" value="2"/>
</dbReference>
<protein>
    <recommendedName>
        <fullName evidence="2">F5/8 type C domain-containing protein</fullName>
    </recommendedName>
</protein>
<name>A0ABT6LAX7_9ACTN</name>
<dbReference type="InterPro" id="IPR008979">
    <property type="entry name" value="Galactose-bd-like_sf"/>
</dbReference>
<accession>A0ABT6LAX7</accession>
<evidence type="ECO:0000313" key="3">
    <source>
        <dbReference type="EMBL" id="MDH6213468.1"/>
    </source>
</evidence>
<evidence type="ECO:0000259" key="2">
    <source>
        <dbReference type="PROSITE" id="PS50022"/>
    </source>
</evidence>
<keyword evidence="4" id="KW-1185">Reference proteome</keyword>
<dbReference type="PROSITE" id="PS50022">
    <property type="entry name" value="FA58C_3"/>
    <property type="match status" value="1"/>
</dbReference>
<evidence type="ECO:0000313" key="4">
    <source>
        <dbReference type="Proteomes" id="UP001160499"/>
    </source>
</evidence>
<feature type="compositionally biased region" description="Polar residues" evidence="1">
    <location>
        <begin position="166"/>
        <end position="186"/>
    </location>
</feature>
<feature type="region of interest" description="Disordered" evidence="1">
    <location>
        <begin position="163"/>
        <end position="207"/>
    </location>
</feature>
<dbReference type="Proteomes" id="UP001160499">
    <property type="component" value="Unassembled WGS sequence"/>
</dbReference>